<dbReference type="InterPro" id="IPR050554">
    <property type="entry name" value="Met_Synthase/Corrinoid"/>
</dbReference>
<dbReference type="InterPro" id="IPR011005">
    <property type="entry name" value="Dihydropteroate_synth-like_sf"/>
</dbReference>
<comment type="similarity">
    <text evidence="1">Belongs to the vitamin-B12 dependent methionine synthase family.</text>
</comment>
<dbReference type="Gene3D" id="3.20.20.20">
    <property type="entry name" value="Dihydropteroate synthase-like"/>
    <property type="match status" value="1"/>
</dbReference>
<dbReference type="EC" id="2.1.1.258" evidence="8"/>
<dbReference type="EMBL" id="MWBQ01000189">
    <property type="protein sequence ID" value="OQA54918.1"/>
    <property type="molecule type" value="Genomic_DNA"/>
</dbReference>
<dbReference type="SUPFAM" id="SSF51717">
    <property type="entry name" value="Dihydropteroate synthetase-like"/>
    <property type="match status" value="1"/>
</dbReference>
<evidence type="ECO:0000256" key="2">
    <source>
        <dbReference type="ARBA" id="ARBA00022603"/>
    </source>
</evidence>
<dbReference type="Proteomes" id="UP000485569">
    <property type="component" value="Unassembled WGS sequence"/>
</dbReference>
<dbReference type="GO" id="GO:0046653">
    <property type="term" value="P:tetrahydrofolate metabolic process"/>
    <property type="evidence" value="ECO:0007669"/>
    <property type="project" value="TreeGrafter"/>
</dbReference>
<name>A0A1V5SK83_9BACT</name>
<dbReference type="GO" id="GO:0050667">
    <property type="term" value="P:homocysteine metabolic process"/>
    <property type="evidence" value="ECO:0007669"/>
    <property type="project" value="TreeGrafter"/>
</dbReference>
<dbReference type="NCBIfam" id="NF005719">
    <property type="entry name" value="PRK07535.1"/>
    <property type="match status" value="1"/>
</dbReference>
<keyword evidence="6" id="KW-0170">Cobalt</keyword>
<keyword evidence="4 8" id="KW-0808">Transferase</keyword>
<comment type="caution">
    <text evidence="8">The sequence shown here is derived from an EMBL/GenBank/DDBJ whole genome shotgun (WGS) entry which is preliminary data.</text>
</comment>
<dbReference type="PANTHER" id="PTHR45833:SF1">
    <property type="entry name" value="METHIONINE SYNTHASE"/>
    <property type="match status" value="1"/>
</dbReference>
<dbReference type="GO" id="GO:0046872">
    <property type="term" value="F:metal ion binding"/>
    <property type="evidence" value="ECO:0007669"/>
    <property type="project" value="UniProtKB-KW"/>
</dbReference>
<dbReference type="PROSITE" id="PS50972">
    <property type="entry name" value="PTERIN_BINDING"/>
    <property type="match status" value="1"/>
</dbReference>
<evidence type="ECO:0000313" key="8">
    <source>
        <dbReference type="EMBL" id="OQA54918.1"/>
    </source>
</evidence>
<dbReference type="PANTHER" id="PTHR45833">
    <property type="entry name" value="METHIONINE SYNTHASE"/>
    <property type="match status" value="1"/>
</dbReference>
<feature type="domain" description="Pterin-binding" evidence="7">
    <location>
        <begin position="1"/>
        <end position="246"/>
    </location>
</feature>
<accession>A0A1V5SK83</accession>
<gene>
    <name evidence="8" type="primary">acsE</name>
    <name evidence="8" type="ORF">BWY41_01832</name>
</gene>
<proteinExistence type="inferred from homology"/>
<evidence type="ECO:0000256" key="4">
    <source>
        <dbReference type="ARBA" id="ARBA00022679"/>
    </source>
</evidence>
<dbReference type="Pfam" id="PF00809">
    <property type="entry name" value="Pterin_bind"/>
    <property type="match status" value="1"/>
</dbReference>
<protein>
    <submittedName>
        <fullName evidence="8">5-methyltetrahydrofolate:corrinoid/iron-sulfur protein co-methyltransferase</fullName>
        <ecNumber evidence="8">2.1.1.258</ecNumber>
    </submittedName>
</protein>
<organism evidence="8">
    <name type="scientific">Candidatus Atribacter allofermentans</name>
    <dbReference type="NCBI Taxonomy" id="1852833"/>
    <lineage>
        <taxon>Bacteria</taxon>
        <taxon>Pseudomonadati</taxon>
        <taxon>Atribacterota</taxon>
        <taxon>Atribacteria</taxon>
        <taxon>Atribacterales</taxon>
        <taxon>Atribacteraceae</taxon>
        <taxon>Atribacter</taxon>
    </lineage>
</organism>
<dbReference type="GO" id="GO:0102036">
    <property type="term" value="F:methyltetrahydrofolate:corrinoid/iron-sulfur protein methyltransferase activity"/>
    <property type="evidence" value="ECO:0007669"/>
    <property type="project" value="UniProtKB-EC"/>
</dbReference>
<keyword evidence="5" id="KW-0479">Metal-binding</keyword>
<dbReference type="GO" id="GO:0005829">
    <property type="term" value="C:cytosol"/>
    <property type="evidence" value="ECO:0007669"/>
    <property type="project" value="TreeGrafter"/>
</dbReference>
<evidence type="ECO:0000256" key="3">
    <source>
        <dbReference type="ARBA" id="ARBA00022628"/>
    </source>
</evidence>
<dbReference type="GO" id="GO:0031419">
    <property type="term" value="F:cobalamin binding"/>
    <property type="evidence" value="ECO:0007669"/>
    <property type="project" value="UniProtKB-KW"/>
</dbReference>
<dbReference type="AlphaFoldDB" id="A0A1V5SK83"/>
<sequence length="266" mass="29547">MIIVAERINATRKAIREALEKKDQEFFIQEAQKQEKAGAAFIDVNAGTEATKEVADLKWLVESIQDAVEIPLCLDSANDQALEEALTVYNKKEVMINSFTAEENRIKALLPIVKKYDALVVGLAMGEGGIPQSVEERMKLVETLVKAVDEYSIPREHLFIDPLVVPIGTDQNQGKLFLETLQAIPQTYPGVRTVCGLSNISFGMPNRRLINRSFLALSIGFGLHAAIIDPLDDKLMGILFASEALMGRDEYCMNYLTAFRAGRLNE</sequence>
<keyword evidence="2 8" id="KW-0489">Methyltransferase</keyword>
<keyword evidence="3" id="KW-0846">Cobalamin</keyword>
<evidence type="ECO:0000256" key="5">
    <source>
        <dbReference type="ARBA" id="ARBA00022723"/>
    </source>
</evidence>
<evidence type="ECO:0000256" key="1">
    <source>
        <dbReference type="ARBA" id="ARBA00010398"/>
    </source>
</evidence>
<dbReference type="GO" id="GO:0008705">
    <property type="term" value="F:methionine synthase activity"/>
    <property type="evidence" value="ECO:0007669"/>
    <property type="project" value="TreeGrafter"/>
</dbReference>
<dbReference type="GO" id="GO:0032259">
    <property type="term" value="P:methylation"/>
    <property type="evidence" value="ECO:0007669"/>
    <property type="project" value="UniProtKB-KW"/>
</dbReference>
<reference evidence="8" key="1">
    <citation type="submission" date="2017-02" db="EMBL/GenBank/DDBJ databases">
        <title>Delving into the versatile metabolic prowess of the omnipresent phylum Bacteroidetes.</title>
        <authorList>
            <person name="Nobu M.K."/>
            <person name="Mei R."/>
            <person name="Narihiro T."/>
            <person name="Kuroda K."/>
            <person name="Liu W.-T."/>
        </authorList>
    </citation>
    <scope>NUCLEOTIDE SEQUENCE</scope>
    <source>
        <strain evidence="8">ADurb.Bin276</strain>
    </source>
</reference>
<dbReference type="InterPro" id="IPR000489">
    <property type="entry name" value="Pterin-binding_dom"/>
</dbReference>
<evidence type="ECO:0000259" key="7">
    <source>
        <dbReference type="PROSITE" id="PS50972"/>
    </source>
</evidence>
<evidence type="ECO:0000256" key="6">
    <source>
        <dbReference type="ARBA" id="ARBA00023285"/>
    </source>
</evidence>